<sequence>MSLDTKLFIENNTQPVVAIKYADNHVDILLVANNSNKALSLSQLFARLRESSANTILFREDTSPIFGFHLNERYDIIFN</sequence>
<evidence type="ECO:0000313" key="2">
    <source>
        <dbReference type="Proteomes" id="UP000442244"/>
    </source>
</evidence>
<keyword evidence="2" id="KW-1185">Reference proteome</keyword>
<evidence type="ECO:0000313" key="1">
    <source>
        <dbReference type="EMBL" id="TYC46706.1"/>
    </source>
</evidence>
<reference evidence="1 2" key="1">
    <citation type="submission" date="2019-01" db="EMBL/GenBank/DDBJ databases">
        <title>Leuconostoc litchii sp. nov., a novel lactic acid bacterium isolated from lychee.</title>
        <authorList>
            <person name="Wang L.-T."/>
        </authorList>
    </citation>
    <scope>NUCLEOTIDE SEQUENCE [LARGE SCALE GENOMIC DNA]</scope>
    <source>
        <strain evidence="1 2">MB7</strain>
    </source>
</reference>
<dbReference type="EMBL" id="SDGY01000001">
    <property type="protein sequence ID" value="TYC46706.1"/>
    <property type="molecule type" value="Genomic_DNA"/>
</dbReference>
<comment type="caution">
    <text evidence="1">The sequence shown here is derived from an EMBL/GenBank/DDBJ whole genome shotgun (WGS) entry which is preliminary data.</text>
</comment>
<protein>
    <submittedName>
        <fullName evidence="1">Uncharacterized protein</fullName>
    </submittedName>
</protein>
<dbReference type="OrthoDB" id="2142194at2"/>
<name>A0A6P2CLE9_9LACO</name>
<accession>A0A6P2CLE9</accession>
<gene>
    <name evidence="1" type="ORF">ESZ47_00785</name>
</gene>
<dbReference type="AlphaFoldDB" id="A0A6P2CLE9"/>
<organism evidence="1 2">
    <name type="scientific">Leuconostoc litchii</name>
    <dbReference type="NCBI Taxonomy" id="1981069"/>
    <lineage>
        <taxon>Bacteria</taxon>
        <taxon>Bacillati</taxon>
        <taxon>Bacillota</taxon>
        <taxon>Bacilli</taxon>
        <taxon>Lactobacillales</taxon>
        <taxon>Lactobacillaceae</taxon>
        <taxon>Leuconostoc</taxon>
    </lineage>
</organism>
<proteinExistence type="predicted"/>
<dbReference type="Proteomes" id="UP000442244">
    <property type="component" value="Unassembled WGS sequence"/>
</dbReference>